<dbReference type="GO" id="GO:0042594">
    <property type="term" value="P:response to starvation"/>
    <property type="evidence" value="ECO:0007669"/>
    <property type="project" value="TreeGrafter"/>
</dbReference>
<dbReference type="OrthoDB" id="5841594at2759"/>
<dbReference type="CDD" id="cd00819">
    <property type="entry name" value="PEPCK_GTP"/>
    <property type="match status" value="1"/>
</dbReference>
<keyword evidence="9" id="KW-0210">Decarboxylase</keyword>
<evidence type="ECO:0000259" key="13">
    <source>
        <dbReference type="Pfam" id="PF00821"/>
    </source>
</evidence>
<comment type="caution">
    <text evidence="15">The sequence shown here is derived from an EMBL/GenBank/DDBJ whole genome shotgun (WGS) entry which is preliminary data.</text>
</comment>
<dbReference type="HAMAP" id="MF_00452">
    <property type="entry name" value="PEPCK_GTP"/>
    <property type="match status" value="1"/>
</dbReference>
<dbReference type="InterPro" id="IPR035078">
    <property type="entry name" value="PEP_carboxykinase_GTP_N"/>
</dbReference>
<dbReference type="InterPro" id="IPR035077">
    <property type="entry name" value="PEP_carboxykinase_GTP_C"/>
</dbReference>
<dbReference type="SUPFAM" id="SSF53795">
    <property type="entry name" value="PEP carboxykinase-like"/>
    <property type="match status" value="1"/>
</dbReference>
<dbReference type="EMBL" id="AJWJ01000029">
    <property type="protein sequence ID" value="KAF2077410.1"/>
    <property type="molecule type" value="Genomic_DNA"/>
</dbReference>
<keyword evidence="12" id="KW-0456">Lyase</keyword>
<evidence type="ECO:0000256" key="4">
    <source>
        <dbReference type="ARBA" id="ARBA00011245"/>
    </source>
</evidence>
<dbReference type="InterPro" id="IPR008210">
    <property type="entry name" value="PEP_carboxykinase_N"/>
</dbReference>
<accession>A0A8J4Q2A0</accession>
<keyword evidence="8" id="KW-0547">Nucleotide-binding</keyword>
<evidence type="ECO:0000256" key="6">
    <source>
        <dbReference type="ARBA" id="ARBA00022432"/>
    </source>
</evidence>
<organism evidence="15 16">
    <name type="scientific">Polysphondylium violaceum</name>
    <dbReference type="NCBI Taxonomy" id="133409"/>
    <lineage>
        <taxon>Eukaryota</taxon>
        <taxon>Amoebozoa</taxon>
        <taxon>Evosea</taxon>
        <taxon>Eumycetozoa</taxon>
        <taxon>Dictyostelia</taxon>
        <taxon>Dictyosteliales</taxon>
        <taxon>Dictyosteliaceae</taxon>
        <taxon>Polysphondylium</taxon>
    </lineage>
</organism>
<dbReference type="NCBIfam" id="NF003253">
    <property type="entry name" value="PRK04210.1"/>
    <property type="match status" value="1"/>
</dbReference>
<evidence type="ECO:0000256" key="7">
    <source>
        <dbReference type="ARBA" id="ARBA00022723"/>
    </source>
</evidence>
<dbReference type="Pfam" id="PF17297">
    <property type="entry name" value="PEPCK_N"/>
    <property type="match status" value="1"/>
</dbReference>
<dbReference type="GO" id="GO:0004613">
    <property type="term" value="F:phosphoenolpyruvate carboxykinase (GTP) activity"/>
    <property type="evidence" value="ECO:0007669"/>
    <property type="project" value="UniProtKB-EC"/>
</dbReference>
<evidence type="ECO:0000313" key="16">
    <source>
        <dbReference type="Proteomes" id="UP000695562"/>
    </source>
</evidence>
<evidence type="ECO:0000256" key="3">
    <source>
        <dbReference type="ARBA" id="ARBA00005796"/>
    </source>
</evidence>
<comment type="pathway">
    <text evidence="2">Carbohydrate biosynthesis; gluconeogenesis.</text>
</comment>
<dbReference type="InterPro" id="IPR018091">
    <property type="entry name" value="PEP_carboxykin_GTP_CS"/>
</dbReference>
<gene>
    <name evidence="15" type="ORF">CYY_001259</name>
</gene>
<keyword evidence="16" id="KW-1185">Reference proteome</keyword>
<dbReference type="GO" id="GO:0005829">
    <property type="term" value="C:cytosol"/>
    <property type="evidence" value="ECO:0007669"/>
    <property type="project" value="TreeGrafter"/>
</dbReference>
<dbReference type="Gene3D" id="3.90.228.20">
    <property type="match status" value="1"/>
</dbReference>
<dbReference type="GO" id="GO:0005525">
    <property type="term" value="F:GTP binding"/>
    <property type="evidence" value="ECO:0007669"/>
    <property type="project" value="UniProtKB-KW"/>
</dbReference>
<feature type="domain" description="Phosphoenolpyruvate carboxykinase GTP-utilising N-terminal" evidence="14">
    <location>
        <begin position="49"/>
        <end position="269"/>
    </location>
</feature>
<dbReference type="InterPro" id="IPR008209">
    <property type="entry name" value="PEP_carboxykinase_GTP"/>
</dbReference>
<name>A0A8J4Q2A0_9MYCE</name>
<evidence type="ECO:0000313" key="15">
    <source>
        <dbReference type="EMBL" id="KAF2077410.1"/>
    </source>
</evidence>
<keyword evidence="7" id="KW-0479">Metal-binding</keyword>
<dbReference type="EC" id="4.1.1.32" evidence="5"/>
<dbReference type="GO" id="GO:0033993">
    <property type="term" value="P:response to lipid"/>
    <property type="evidence" value="ECO:0007669"/>
    <property type="project" value="TreeGrafter"/>
</dbReference>
<evidence type="ECO:0000256" key="12">
    <source>
        <dbReference type="ARBA" id="ARBA00023239"/>
    </source>
</evidence>
<dbReference type="GO" id="GO:0006094">
    <property type="term" value="P:gluconeogenesis"/>
    <property type="evidence" value="ECO:0007669"/>
    <property type="project" value="UniProtKB-KW"/>
</dbReference>
<dbReference type="SUPFAM" id="SSF68923">
    <property type="entry name" value="PEP carboxykinase N-terminal domain"/>
    <property type="match status" value="1"/>
</dbReference>
<dbReference type="Gene3D" id="2.170.8.10">
    <property type="entry name" value="Phosphoenolpyruvate Carboxykinase, domain 2"/>
    <property type="match status" value="1"/>
</dbReference>
<dbReference type="GO" id="GO:0030145">
    <property type="term" value="F:manganese ion binding"/>
    <property type="evidence" value="ECO:0007669"/>
    <property type="project" value="TreeGrafter"/>
</dbReference>
<dbReference type="PROSITE" id="PS00505">
    <property type="entry name" value="PEPCK_GTP"/>
    <property type="match status" value="1"/>
</dbReference>
<proteinExistence type="inferred from homology"/>
<keyword evidence="6" id="KW-0312">Gluconeogenesis</keyword>
<dbReference type="AlphaFoldDB" id="A0A8J4Q2A0"/>
<reference evidence="15" key="1">
    <citation type="submission" date="2020-01" db="EMBL/GenBank/DDBJ databases">
        <title>Development of genomics and gene disruption for Polysphondylium violaceum indicates a role for the polyketide synthase stlB in stalk morphogenesis.</title>
        <authorList>
            <person name="Narita B."/>
            <person name="Kawabe Y."/>
            <person name="Kin K."/>
            <person name="Saito T."/>
            <person name="Gibbs R."/>
            <person name="Kuspa A."/>
            <person name="Muzny D."/>
            <person name="Queller D."/>
            <person name="Richards S."/>
            <person name="Strassman J."/>
            <person name="Sucgang R."/>
            <person name="Worley K."/>
            <person name="Schaap P."/>
        </authorList>
    </citation>
    <scope>NUCLEOTIDE SEQUENCE</scope>
    <source>
        <strain evidence="15">QSvi11</strain>
    </source>
</reference>
<dbReference type="GO" id="GO:0019543">
    <property type="term" value="P:propionate catabolic process"/>
    <property type="evidence" value="ECO:0007669"/>
    <property type="project" value="TreeGrafter"/>
</dbReference>
<keyword evidence="11" id="KW-0464">Manganese</keyword>
<keyword evidence="10" id="KW-0342">GTP-binding</keyword>
<evidence type="ECO:0000256" key="9">
    <source>
        <dbReference type="ARBA" id="ARBA00022793"/>
    </source>
</evidence>
<dbReference type="PANTHER" id="PTHR11561">
    <property type="entry name" value="PHOSPHOENOLPYRUVATE CARBOXYKINASE"/>
    <property type="match status" value="1"/>
</dbReference>
<dbReference type="GO" id="GO:0006107">
    <property type="term" value="P:oxaloacetate metabolic process"/>
    <property type="evidence" value="ECO:0007669"/>
    <property type="project" value="TreeGrafter"/>
</dbReference>
<dbReference type="GO" id="GO:0046327">
    <property type="term" value="P:glycerol biosynthetic process from pyruvate"/>
    <property type="evidence" value="ECO:0007669"/>
    <property type="project" value="TreeGrafter"/>
</dbReference>
<dbReference type="Gene3D" id="3.40.449.10">
    <property type="entry name" value="Phosphoenolpyruvate Carboxykinase, domain 1"/>
    <property type="match status" value="1"/>
</dbReference>
<protein>
    <recommendedName>
        <fullName evidence="5">phosphoenolpyruvate carboxykinase (GTP)</fullName>
        <ecNumber evidence="5">4.1.1.32</ecNumber>
    </recommendedName>
</protein>
<evidence type="ECO:0000256" key="10">
    <source>
        <dbReference type="ARBA" id="ARBA00023134"/>
    </source>
</evidence>
<dbReference type="GO" id="GO:0071333">
    <property type="term" value="P:cellular response to glucose stimulus"/>
    <property type="evidence" value="ECO:0007669"/>
    <property type="project" value="TreeGrafter"/>
</dbReference>
<comment type="cofactor">
    <cofactor evidence="1">
        <name>Mn(2+)</name>
        <dbReference type="ChEBI" id="CHEBI:29035"/>
    </cofactor>
</comment>
<evidence type="ECO:0000259" key="14">
    <source>
        <dbReference type="Pfam" id="PF17297"/>
    </source>
</evidence>
<sequence>MFRILKNSNNNSSRIISLFNNPTNNVIGSKRFYSIEQLKQKTKNQKLIQWVEEQAKLCKPDKIYICDGSEEEFNRLCNDMVEKGVITKLNSSKKPNCYLARSDPSDVARVESRTYICSNKKEDAGPTNNWMDPKEMKATLKPLFDGSMKGRTMYVMPFSMGPLGSSISHVGVEVTDSPFVVCNMKIMTRMGDKVLEQLKENDSFVPCLHSVGAPLKPGQKDSNWPCNSTKYIVQYPDERAIVSYGSGYGGNALLGKKCFSLRIASAMARDDGWLAEHMLILGLTNDKGEKKYIAAAFPSACGKTNLAMMTPTIPGWKVETVGDDICWMKFGKDGRLYAINPENGFFGVAPGTSASSNPNALKAIDRNTLYTNVALTPDNDVWWEGLSNPPSKAIDWTGKEWAPGSKTPAAHPNSRFTAPLNQCPSIDPAWDDPKGVPISAIIFGGRRSSTIPLVYQALDWKHGTFMGASTASELTAAAEGTVGKIRHDPFAMLPFCGYNMGDYFSHWLSMENKTKPELLPKIFYVNWFRKSPSGKFLWPGFGENSRVLKWIFQRCNAKGMEYADNSPIGIIPANDSLDLNGLDISKDNIRQLFSLNKTEWMGDLKSMREYCKQFGNKLPKEMNQQMDNLEKRFKDF</sequence>
<evidence type="ECO:0000256" key="1">
    <source>
        <dbReference type="ARBA" id="ARBA00001936"/>
    </source>
</evidence>
<comment type="similarity">
    <text evidence="3">Belongs to the phosphoenolpyruvate carboxykinase [GTP] family.</text>
</comment>
<dbReference type="Proteomes" id="UP000695562">
    <property type="component" value="Unassembled WGS sequence"/>
</dbReference>
<evidence type="ECO:0000256" key="5">
    <source>
        <dbReference type="ARBA" id="ARBA00012306"/>
    </source>
</evidence>
<comment type="subunit">
    <text evidence="4">Monomer.</text>
</comment>
<dbReference type="InterPro" id="IPR013035">
    <property type="entry name" value="PEP_carboxykinase_C"/>
</dbReference>
<dbReference type="Pfam" id="PF00821">
    <property type="entry name" value="PEPCK_GTP"/>
    <property type="match status" value="1"/>
</dbReference>
<evidence type="ECO:0000256" key="11">
    <source>
        <dbReference type="ARBA" id="ARBA00023211"/>
    </source>
</evidence>
<dbReference type="FunFam" id="3.40.449.10:FF:000005">
    <property type="entry name" value="Phosphoenolpyruvate carboxykinase [GTP]"/>
    <property type="match status" value="1"/>
</dbReference>
<feature type="domain" description="Phosphoenolpyruvate carboxykinase C-terminal P-loop" evidence="13">
    <location>
        <begin position="273"/>
        <end position="632"/>
    </location>
</feature>
<dbReference type="PANTHER" id="PTHR11561:SF0">
    <property type="entry name" value="PHOSPHOENOLPYRUVATE CARBOXYKINASE [GTP]-RELATED"/>
    <property type="match status" value="1"/>
</dbReference>
<dbReference type="PIRSF" id="PIRSF001348">
    <property type="entry name" value="PEP_carboxykinase_GTP"/>
    <property type="match status" value="1"/>
</dbReference>
<evidence type="ECO:0000256" key="2">
    <source>
        <dbReference type="ARBA" id="ARBA00004742"/>
    </source>
</evidence>
<evidence type="ECO:0000256" key="8">
    <source>
        <dbReference type="ARBA" id="ARBA00022741"/>
    </source>
</evidence>